<reference evidence="1" key="1">
    <citation type="journal article" date="2021" name="PeerJ">
        <title>Extensive microbial diversity within the chicken gut microbiome revealed by metagenomics and culture.</title>
        <authorList>
            <person name="Gilroy R."/>
            <person name="Ravi A."/>
            <person name="Getino M."/>
            <person name="Pursley I."/>
            <person name="Horton D.L."/>
            <person name="Alikhan N.F."/>
            <person name="Baker D."/>
            <person name="Gharbi K."/>
            <person name="Hall N."/>
            <person name="Watson M."/>
            <person name="Adriaenssens E.M."/>
            <person name="Foster-Nyarko E."/>
            <person name="Jarju S."/>
            <person name="Secka A."/>
            <person name="Antonio M."/>
            <person name="Oren A."/>
            <person name="Chaudhuri R.R."/>
            <person name="La Ragione R."/>
            <person name="Hildebrand F."/>
            <person name="Pallen M.J."/>
        </authorList>
    </citation>
    <scope>NUCLEOTIDE SEQUENCE</scope>
    <source>
        <strain evidence="1">ChiHecec2B26-12326</strain>
    </source>
</reference>
<dbReference type="Pfam" id="PF02482">
    <property type="entry name" value="Ribosomal_S30AE"/>
    <property type="match status" value="1"/>
</dbReference>
<reference evidence="1" key="2">
    <citation type="submission" date="2021-04" db="EMBL/GenBank/DDBJ databases">
        <authorList>
            <person name="Gilroy R."/>
        </authorList>
    </citation>
    <scope>NUCLEOTIDE SEQUENCE</scope>
    <source>
        <strain evidence="1">ChiHecec2B26-12326</strain>
    </source>
</reference>
<dbReference type="Gene3D" id="3.30.160.100">
    <property type="entry name" value="Ribosome hibernation promotion factor-like"/>
    <property type="match status" value="1"/>
</dbReference>
<dbReference type="CDD" id="cd00552">
    <property type="entry name" value="RaiA"/>
    <property type="match status" value="1"/>
</dbReference>
<evidence type="ECO:0000313" key="2">
    <source>
        <dbReference type="Proteomes" id="UP000823847"/>
    </source>
</evidence>
<comment type="caution">
    <text evidence="1">The sequence shown here is derived from an EMBL/GenBank/DDBJ whole genome shotgun (WGS) entry which is preliminary data.</text>
</comment>
<accession>A0A9D2BNF0</accession>
<sequence>MEIRIQAIHFDATDQLQAFIQKKVSKLEQYFDGIIKAEVTLKVVKPETSNNKQAGVKLLIRNGECFAEKVENTFEGAIDGCVEALEKQLVKFKEKIRAK</sequence>
<dbReference type="InterPro" id="IPR036567">
    <property type="entry name" value="RHF-like"/>
</dbReference>
<organism evidence="1 2">
    <name type="scientific">Candidatus Parabacteroides intestinigallinarum</name>
    <dbReference type="NCBI Taxonomy" id="2838722"/>
    <lineage>
        <taxon>Bacteria</taxon>
        <taxon>Pseudomonadati</taxon>
        <taxon>Bacteroidota</taxon>
        <taxon>Bacteroidia</taxon>
        <taxon>Bacteroidales</taxon>
        <taxon>Tannerellaceae</taxon>
        <taxon>Parabacteroides</taxon>
    </lineage>
</organism>
<dbReference type="Proteomes" id="UP000823847">
    <property type="component" value="Unassembled WGS sequence"/>
</dbReference>
<evidence type="ECO:0000313" key="1">
    <source>
        <dbReference type="EMBL" id="HIX85239.1"/>
    </source>
</evidence>
<dbReference type="SUPFAM" id="SSF69754">
    <property type="entry name" value="Ribosome binding protein Y (YfiA homologue)"/>
    <property type="match status" value="1"/>
</dbReference>
<dbReference type="InterPro" id="IPR003489">
    <property type="entry name" value="RHF/RaiA"/>
</dbReference>
<dbReference type="NCBIfam" id="TIGR00741">
    <property type="entry name" value="yfiA"/>
    <property type="match status" value="1"/>
</dbReference>
<gene>
    <name evidence="1" type="primary">raiA</name>
    <name evidence="1" type="ORF">H9848_01330</name>
</gene>
<dbReference type="AlphaFoldDB" id="A0A9D2BNF0"/>
<protein>
    <submittedName>
        <fullName evidence="1">Ribosome-associated translation inhibitor RaiA</fullName>
    </submittedName>
</protein>
<dbReference type="EMBL" id="DXEN01000009">
    <property type="protein sequence ID" value="HIX85239.1"/>
    <property type="molecule type" value="Genomic_DNA"/>
</dbReference>
<proteinExistence type="predicted"/>
<name>A0A9D2BNF0_9BACT</name>